<name>A0ACB7SWE5_HYAAI</name>
<dbReference type="EMBL" id="CM023482">
    <property type="protein sequence ID" value="KAH6938133.1"/>
    <property type="molecule type" value="Genomic_DNA"/>
</dbReference>
<gene>
    <name evidence="1" type="ORF">HPB50_007184</name>
</gene>
<proteinExistence type="predicted"/>
<dbReference type="Proteomes" id="UP000821845">
    <property type="component" value="Chromosome 2"/>
</dbReference>
<accession>A0ACB7SWE5</accession>
<organism evidence="1 2">
    <name type="scientific">Hyalomma asiaticum</name>
    <name type="common">Tick</name>
    <dbReference type="NCBI Taxonomy" id="266040"/>
    <lineage>
        <taxon>Eukaryota</taxon>
        <taxon>Metazoa</taxon>
        <taxon>Ecdysozoa</taxon>
        <taxon>Arthropoda</taxon>
        <taxon>Chelicerata</taxon>
        <taxon>Arachnida</taxon>
        <taxon>Acari</taxon>
        <taxon>Parasitiformes</taxon>
        <taxon>Ixodida</taxon>
        <taxon>Ixodoidea</taxon>
        <taxon>Ixodidae</taxon>
        <taxon>Hyalomminae</taxon>
        <taxon>Hyalomma</taxon>
    </lineage>
</organism>
<reference evidence="1" key="1">
    <citation type="submission" date="2020-05" db="EMBL/GenBank/DDBJ databases">
        <title>Large-scale comparative analyses of tick genomes elucidate their genetic diversity and vector capacities.</title>
        <authorList>
            <person name="Jia N."/>
            <person name="Wang J."/>
            <person name="Shi W."/>
            <person name="Du L."/>
            <person name="Sun Y."/>
            <person name="Zhan W."/>
            <person name="Jiang J."/>
            <person name="Wang Q."/>
            <person name="Zhang B."/>
            <person name="Ji P."/>
            <person name="Sakyi L.B."/>
            <person name="Cui X."/>
            <person name="Yuan T."/>
            <person name="Jiang B."/>
            <person name="Yang W."/>
            <person name="Lam T.T.-Y."/>
            <person name="Chang Q."/>
            <person name="Ding S."/>
            <person name="Wang X."/>
            <person name="Zhu J."/>
            <person name="Ruan X."/>
            <person name="Zhao L."/>
            <person name="Wei J."/>
            <person name="Que T."/>
            <person name="Du C."/>
            <person name="Cheng J."/>
            <person name="Dai P."/>
            <person name="Han X."/>
            <person name="Huang E."/>
            <person name="Gao Y."/>
            <person name="Liu J."/>
            <person name="Shao H."/>
            <person name="Ye R."/>
            <person name="Li L."/>
            <person name="Wei W."/>
            <person name="Wang X."/>
            <person name="Wang C."/>
            <person name="Yang T."/>
            <person name="Huo Q."/>
            <person name="Li W."/>
            <person name="Guo W."/>
            <person name="Chen H."/>
            <person name="Zhou L."/>
            <person name="Ni X."/>
            <person name="Tian J."/>
            <person name="Zhou Y."/>
            <person name="Sheng Y."/>
            <person name="Liu T."/>
            <person name="Pan Y."/>
            <person name="Xia L."/>
            <person name="Li J."/>
            <person name="Zhao F."/>
            <person name="Cao W."/>
        </authorList>
    </citation>
    <scope>NUCLEOTIDE SEQUENCE</scope>
    <source>
        <strain evidence="1">Hyas-2018</strain>
    </source>
</reference>
<evidence type="ECO:0000313" key="2">
    <source>
        <dbReference type="Proteomes" id="UP000821845"/>
    </source>
</evidence>
<evidence type="ECO:0000313" key="1">
    <source>
        <dbReference type="EMBL" id="KAH6938133.1"/>
    </source>
</evidence>
<protein>
    <submittedName>
        <fullName evidence="1">Uncharacterized protein</fullName>
    </submittedName>
</protein>
<comment type="caution">
    <text evidence="1">The sequence shown here is derived from an EMBL/GenBank/DDBJ whole genome shotgun (WGS) entry which is preliminary data.</text>
</comment>
<sequence>MAKGVAAASSQIWLSTRRRPANRPRRNRRQRPPSTFHECLPAALHTRCTQLDDGTVCQLTLHLTECNRLLQSLRMELREVIIGSVAGRLHLAMVEENCPFFYSSNECSKQVKKSAAAFLLRLLRQHRCIVAADVNVEIARRPLLLNAIQESWNVRKISVIAAGMTSWLANCVRRLVVSRRHTLEELAVNCTDAENSARRVLANVVRGHGYILRVKTLDLSQADMNQLSAQELISGLGKNKAIKELTVDNSIFTCGLQNAGEDFTRYLRLRKPKLKKLNITQTRNCRSLALKSLTAAVTRLNYLEEVNVYAWTMASKLTEKFSLVAQKCALRTLRIERKTSNGEFMTDAEQPISRWLQALQTNTTLQELVIHLSCFAADDCVEFLRAVAGNKTLSKVTVGTILPRGRVTDMCELIRGKDMAGRLSIREWIISPEDVEALPSLPEVTSVRLCSDRFQNAVSFESAFHVISACNNVTTLYVDIQQLCSNGGHETAMPEYISAAVLLKDLTMVQSGHTHCEHEPQEDCPRSRLVMALCSNTTVERIHLVNLWLKNDEVETLASWVSCSIRLYEMSLDLHDSDYEHMARCLSLGLAGNYTVMNINLGLKSEYTTAINHVTTRNANLLSQAARFVAGQRETGLVPALDLMARHPLLVGRVQKLTAVGAAEATVMIRRSLNLRMHTELHAFMRIVGVVKNLVVCFKRADGRVQLDSLNDECWFRIRHYLKVTDVLS</sequence>
<keyword evidence="2" id="KW-1185">Reference proteome</keyword>